<name>A0A8H7STW7_9FUNG</name>
<keyword evidence="1" id="KW-1133">Transmembrane helix</keyword>
<reference evidence="2" key="1">
    <citation type="submission" date="2021-01" db="EMBL/GenBank/DDBJ databases">
        <title>Metabolic potential, ecology and presence of endohyphal bacteria is reflected in genomic diversity of Mucoromycotina.</title>
        <authorList>
            <person name="Muszewska A."/>
            <person name="Okrasinska A."/>
            <person name="Steczkiewicz K."/>
            <person name="Drgas O."/>
            <person name="Orlowska M."/>
            <person name="Perlinska-Lenart U."/>
            <person name="Aleksandrzak-Piekarczyk T."/>
            <person name="Szatraj K."/>
            <person name="Zielenkiewicz U."/>
            <person name="Pilsyk S."/>
            <person name="Malc E."/>
            <person name="Mieczkowski P."/>
            <person name="Kruszewska J.S."/>
            <person name="Biernat P."/>
            <person name="Pawlowska J."/>
        </authorList>
    </citation>
    <scope>NUCLEOTIDE SEQUENCE</scope>
    <source>
        <strain evidence="2">WA0000018081</strain>
    </source>
</reference>
<evidence type="ECO:0000313" key="3">
    <source>
        <dbReference type="Proteomes" id="UP000613177"/>
    </source>
</evidence>
<keyword evidence="1" id="KW-0472">Membrane</keyword>
<keyword evidence="1" id="KW-0812">Transmembrane</keyword>
<accession>A0A8H7STW7</accession>
<proteinExistence type="predicted"/>
<keyword evidence="3" id="KW-1185">Reference proteome</keyword>
<evidence type="ECO:0000256" key="1">
    <source>
        <dbReference type="SAM" id="Phobius"/>
    </source>
</evidence>
<organism evidence="2 3">
    <name type="scientific">Thamnidium elegans</name>
    <dbReference type="NCBI Taxonomy" id="101142"/>
    <lineage>
        <taxon>Eukaryota</taxon>
        <taxon>Fungi</taxon>
        <taxon>Fungi incertae sedis</taxon>
        <taxon>Mucoromycota</taxon>
        <taxon>Mucoromycotina</taxon>
        <taxon>Mucoromycetes</taxon>
        <taxon>Mucorales</taxon>
        <taxon>Mucorineae</taxon>
        <taxon>Mucoraceae</taxon>
        <taxon>Thamnidium</taxon>
    </lineage>
</organism>
<comment type="caution">
    <text evidence="2">The sequence shown here is derived from an EMBL/GenBank/DDBJ whole genome shotgun (WGS) entry which is preliminary data.</text>
</comment>
<sequence length="327" mass="37236">MLKPLISLLTAIGIVIAILSYIYQTYHDLLLDTICPTPLLGTYLPICRNYVRSVPDFTHFVKLQESLYDGMLSQSNADSISALELKKVELATRDLQAMIKYSNLLSHDLLEAKLGEYIGRSKRFGRDIQSLQAQTRGVIDNLITYNTFTFRKLTEVEIKKSSRQELRTLYEHAMTLVEKEAKRLILAIEKAQGSLDLLEEDLYSVHEISIQEKSYQKSENPHILADLVNMVRGKGMRRALVKENLKLLVDFDKERSRAAGQLMVMLDRMQAFQMDLEELRSQVVAPILVPDAIPLEMHIENVGKAIERLKSGKVIAWEEKAQIDGST</sequence>
<gene>
    <name evidence="2" type="ORF">INT48_007887</name>
</gene>
<protein>
    <submittedName>
        <fullName evidence="2">Uncharacterized protein</fullName>
    </submittedName>
</protein>
<evidence type="ECO:0000313" key="2">
    <source>
        <dbReference type="EMBL" id="KAG2235489.1"/>
    </source>
</evidence>
<dbReference type="Proteomes" id="UP000613177">
    <property type="component" value="Unassembled WGS sequence"/>
</dbReference>
<dbReference type="EMBL" id="JAEPRE010000032">
    <property type="protein sequence ID" value="KAG2235489.1"/>
    <property type="molecule type" value="Genomic_DNA"/>
</dbReference>
<dbReference type="AlphaFoldDB" id="A0A8H7STW7"/>
<feature type="transmembrane region" description="Helical" evidence="1">
    <location>
        <begin position="5"/>
        <end position="23"/>
    </location>
</feature>